<name>A0ACD3BC24_9AGAR</name>
<organism evidence="1 2">
    <name type="scientific">Pluteus cervinus</name>
    <dbReference type="NCBI Taxonomy" id="181527"/>
    <lineage>
        <taxon>Eukaryota</taxon>
        <taxon>Fungi</taxon>
        <taxon>Dikarya</taxon>
        <taxon>Basidiomycota</taxon>
        <taxon>Agaricomycotina</taxon>
        <taxon>Agaricomycetes</taxon>
        <taxon>Agaricomycetidae</taxon>
        <taxon>Agaricales</taxon>
        <taxon>Pluteineae</taxon>
        <taxon>Pluteaceae</taxon>
        <taxon>Pluteus</taxon>
    </lineage>
</organism>
<reference evidence="1 2" key="1">
    <citation type="journal article" date="2019" name="Nat. Ecol. Evol.">
        <title>Megaphylogeny resolves global patterns of mushroom evolution.</title>
        <authorList>
            <person name="Varga T."/>
            <person name="Krizsan K."/>
            <person name="Foldi C."/>
            <person name="Dima B."/>
            <person name="Sanchez-Garcia M."/>
            <person name="Sanchez-Ramirez S."/>
            <person name="Szollosi G.J."/>
            <person name="Szarkandi J.G."/>
            <person name="Papp V."/>
            <person name="Albert L."/>
            <person name="Andreopoulos W."/>
            <person name="Angelini C."/>
            <person name="Antonin V."/>
            <person name="Barry K.W."/>
            <person name="Bougher N.L."/>
            <person name="Buchanan P."/>
            <person name="Buyck B."/>
            <person name="Bense V."/>
            <person name="Catcheside P."/>
            <person name="Chovatia M."/>
            <person name="Cooper J."/>
            <person name="Damon W."/>
            <person name="Desjardin D."/>
            <person name="Finy P."/>
            <person name="Geml J."/>
            <person name="Haridas S."/>
            <person name="Hughes K."/>
            <person name="Justo A."/>
            <person name="Karasinski D."/>
            <person name="Kautmanova I."/>
            <person name="Kiss B."/>
            <person name="Kocsube S."/>
            <person name="Kotiranta H."/>
            <person name="LaButti K.M."/>
            <person name="Lechner B.E."/>
            <person name="Liimatainen K."/>
            <person name="Lipzen A."/>
            <person name="Lukacs Z."/>
            <person name="Mihaltcheva S."/>
            <person name="Morgado L.N."/>
            <person name="Niskanen T."/>
            <person name="Noordeloos M.E."/>
            <person name="Ohm R.A."/>
            <person name="Ortiz-Santana B."/>
            <person name="Ovrebo C."/>
            <person name="Racz N."/>
            <person name="Riley R."/>
            <person name="Savchenko A."/>
            <person name="Shiryaev A."/>
            <person name="Soop K."/>
            <person name="Spirin V."/>
            <person name="Szebenyi C."/>
            <person name="Tomsovsky M."/>
            <person name="Tulloss R.E."/>
            <person name="Uehling J."/>
            <person name="Grigoriev I.V."/>
            <person name="Vagvolgyi C."/>
            <person name="Papp T."/>
            <person name="Martin F.M."/>
            <person name="Miettinen O."/>
            <person name="Hibbett D.S."/>
            <person name="Nagy L.G."/>
        </authorList>
    </citation>
    <scope>NUCLEOTIDE SEQUENCE [LARGE SCALE GENOMIC DNA]</scope>
    <source>
        <strain evidence="1 2">NL-1719</strain>
    </source>
</reference>
<evidence type="ECO:0000313" key="2">
    <source>
        <dbReference type="Proteomes" id="UP000308600"/>
    </source>
</evidence>
<proteinExistence type="predicted"/>
<accession>A0ACD3BC24</accession>
<keyword evidence="2" id="KW-1185">Reference proteome</keyword>
<sequence>MTPSSPDANSPLPQYGFAAELDFDKLITNNRFLFRVYTPKPRPSLDDSEPYFIAQKYDKRYAPSPKELTASRSFDQEPISRSATYADVVRHMDWTTRASSPFISTSFSFIWSIWEALRRYHQGIKKDVEIAVIDAWALSGQAVTAIQLLRLSESKEEKYWKWYRFAQESQSVLVYESIPASAVYASIPLLQLLEKLPSYFLRPGASQTKENPLGTIAWNYTEKKPNYRHFCQQMTNSFLQASPEIQLRDTTTASVRLAAVFLRPWFHSKVLEDFNLSISTLRNLSILIAQWPGQWWARDHKEMWDLIRAMVLALAEEVREERRNATREHANVLRLQRSIDQLEGMVREYQDQIVAETAQHALLGSNNASTSPQPAPLITQDLDDHIPHVLSPIAEVDSPVEAREPVASPQEPLSLPPIVPVPFSLDLASPTSDQSSPAELDYLFSPNSRTRTRSILQALEGLDLRSIAPILEPAAPPSLSIITGNISAPRPQPQTPDLPPSPISPISPSSPSDSPTGTSSTSFVQIELPDVSVSPELDTDSSTSERSSLVAPLTPVIQSPSISIGFLPEVMSRPASPAEFGEISAPVQIERISSTSSNGSRGVDLPTSIPSVEDHAGSLESEDEEHNSTLEGSILLDNAASVPLPPSPNFSIGPLPEIMSRPSSPAEFGEISAPVQVERVSSTSSNGSRGVDLPASIPSVEDHTGSLESEDEEDSSMLEGSILLDKAASVPLPPSPVDSEEDVDPVLVLVREHKRPQHQHQHSIESSTSTLVSLDDVAAIPLPVSPVSKSPISPTSPTSPFSISSTKVDLDLSGKGKGREKDLLEFDLDDEFLKERPGTGVELELEVDDDDDDDEVVELPTNTNVRRSKEKEATSPIYPPPYPHIHELPRPTAPFPIRPHVPEAPPPQQREQPSTLSLASCLLGGFLVGAYITICLLSPQRRTLITHLT</sequence>
<dbReference type="EMBL" id="ML208262">
    <property type="protein sequence ID" value="TFK75588.1"/>
    <property type="molecule type" value="Genomic_DNA"/>
</dbReference>
<dbReference type="Proteomes" id="UP000308600">
    <property type="component" value="Unassembled WGS sequence"/>
</dbReference>
<gene>
    <name evidence="1" type="ORF">BDN72DRAFT_446050</name>
</gene>
<protein>
    <submittedName>
        <fullName evidence="1">Uncharacterized protein</fullName>
    </submittedName>
</protein>
<evidence type="ECO:0000313" key="1">
    <source>
        <dbReference type="EMBL" id="TFK75588.1"/>
    </source>
</evidence>